<organism evidence="2 3">
    <name type="scientific">Antrihabitans stalagmiti</name>
    <dbReference type="NCBI Taxonomy" id="2799499"/>
    <lineage>
        <taxon>Bacteria</taxon>
        <taxon>Bacillati</taxon>
        <taxon>Actinomycetota</taxon>
        <taxon>Actinomycetes</taxon>
        <taxon>Mycobacteriales</taxon>
        <taxon>Nocardiaceae</taxon>
        <taxon>Antrihabitans</taxon>
    </lineage>
</organism>
<dbReference type="Proteomes" id="UP000655868">
    <property type="component" value="Unassembled WGS sequence"/>
</dbReference>
<dbReference type="PANTHER" id="PTHR45138">
    <property type="entry name" value="REGULATORY COMPONENTS OF SENSORY TRANSDUCTION SYSTEM"/>
    <property type="match status" value="1"/>
</dbReference>
<dbReference type="CDD" id="cd01949">
    <property type="entry name" value="GGDEF"/>
    <property type="match status" value="1"/>
</dbReference>
<dbReference type="InterPro" id="IPR050469">
    <property type="entry name" value="Diguanylate_Cyclase"/>
</dbReference>
<accession>A0A934U4P7</accession>
<dbReference type="Gene3D" id="3.30.70.270">
    <property type="match status" value="1"/>
</dbReference>
<dbReference type="Pfam" id="PF00990">
    <property type="entry name" value="GGDEF"/>
    <property type="match status" value="1"/>
</dbReference>
<dbReference type="Gene3D" id="3.30.450.40">
    <property type="match status" value="1"/>
</dbReference>
<dbReference type="SUPFAM" id="SSF55781">
    <property type="entry name" value="GAF domain-like"/>
    <property type="match status" value="1"/>
</dbReference>
<dbReference type="InterPro" id="IPR043128">
    <property type="entry name" value="Rev_trsase/Diguanyl_cyclase"/>
</dbReference>
<dbReference type="GO" id="GO:0052621">
    <property type="term" value="F:diguanylate cyclase activity"/>
    <property type="evidence" value="ECO:0007669"/>
    <property type="project" value="TreeGrafter"/>
</dbReference>
<gene>
    <name evidence="2" type="ORF">JGU71_17675</name>
</gene>
<evidence type="ECO:0000313" key="3">
    <source>
        <dbReference type="Proteomes" id="UP000655868"/>
    </source>
</evidence>
<dbReference type="InterPro" id="IPR029016">
    <property type="entry name" value="GAF-like_dom_sf"/>
</dbReference>
<dbReference type="InterPro" id="IPR000160">
    <property type="entry name" value="GGDEF_dom"/>
</dbReference>
<proteinExistence type="predicted"/>
<comment type="caution">
    <text evidence="2">The sequence shown here is derived from an EMBL/GenBank/DDBJ whole genome shotgun (WGS) entry which is preliminary data.</text>
</comment>
<dbReference type="AlphaFoldDB" id="A0A934U4P7"/>
<dbReference type="SUPFAM" id="SSF55073">
    <property type="entry name" value="Nucleotide cyclase"/>
    <property type="match status" value="1"/>
</dbReference>
<protein>
    <submittedName>
        <fullName evidence="2">GGDEF domain-containing protein</fullName>
    </submittedName>
</protein>
<dbReference type="PANTHER" id="PTHR45138:SF9">
    <property type="entry name" value="DIGUANYLATE CYCLASE DGCM-RELATED"/>
    <property type="match status" value="1"/>
</dbReference>
<dbReference type="InterPro" id="IPR029787">
    <property type="entry name" value="Nucleotide_cyclase"/>
</dbReference>
<dbReference type="NCBIfam" id="TIGR00254">
    <property type="entry name" value="GGDEF"/>
    <property type="match status" value="1"/>
</dbReference>
<name>A0A934U4P7_9NOCA</name>
<keyword evidence="3" id="KW-1185">Reference proteome</keyword>
<dbReference type="SMART" id="SM00267">
    <property type="entry name" value="GGDEF"/>
    <property type="match status" value="1"/>
</dbReference>
<evidence type="ECO:0000259" key="1">
    <source>
        <dbReference type="PROSITE" id="PS50887"/>
    </source>
</evidence>
<dbReference type="EMBL" id="JAEMNV010000005">
    <property type="protein sequence ID" value="MBJ8340725.1"/>
    <property type="molecule type" value="Genomic_DNA"/>
</dbReference>
<dbReference type="RefSeq" id="WP_199705589.1">
    <property type="nucleotide sequence ID" value="NZ_JAEMNV010000005.1"/>
</dbReference>
<sequence length="322" mass="35242">MSSHYSHFAHSPPRFDLASDAILTYLRNEIPLGFWGVTRFDGERQVYLTVNNVAFPVTSGDSVAWADSMCQYMVLGESPNIAPDVREVPQYAAIEEASALSIGTYVGLPLVTSDGTLFGTLCGFDEKPHEDSLETHQSLLELLVSLLANVLEADLDRTAVQRALEQAELRASTDTLTGLLNRGGWERLLEHEEARYRRFGDPGAVISVDLDHLKPINDTKGHHAGDEYLRTAARALADNVRSADIVARVGGDEFGILAPKTTADDAEELARRLSQALHAVGVTASFGHAQYTIAEGFAGAWKAADTAMYQQKKTRREPFPSR</sequence>
<reference evidence="2" key="1">
    <citation type="submission" date="2020-12" db="EMBL/GenBank/DDBJ databases">
        <title>Antrihabitans popcorni sp. nov. and Antrihabitans auranticaus sp. nov., isolated from a larva cave.</title>
        <authorList>
            <person name="Lee S.D."/>
            <person name="Kim I.S."/>
        </authorList>
    </citation>
    <scope>NUCLEOTIDE SEQUENCE</scope>
    <source>
        <strain evidence="2">YC3-6</strain>
    </source>
</reference>
<dbReference type="PROSITE" id="PS50887">
    <property type="entry name" value="GGDEF"/>
    <property type="match status" value="1"/>
</dbReference>
<evidence type="ECO:0000313" key="2">
    <source>
        <dbReference type="EMBL" id="MBJ8340725.1"/>
    </source>
</evidence>
<feature type="domain" description="GGDEF" evidence="1">
    <location>
        <begin position="201"/>
        <end position="322"/>
    </location>
</feature>